<proteinExistence type="predicted"/>
<comment type="caution">
    <text evidence="2">The sequence shown here is derived from an EMBL/GenBank/DDBJ whole genome shotgun (WGS) entry which is preliminary data.</text>
</comment>
<gene>
    <name evidence="2" type="ORF">DZC73_16595</name>
</gene>
<dbReference type="Proteomes" id="UP000267464">
    <property type="component" value="Unassembled WGS sequence"/>
</dbReference>
<sequence length="209" mass="21385">MVVVCVSLAACAIKPTEPAPAPQTETLPDLMHKADTAMAAGDKAKGRELYQAATKIDPTSKAPWVKLAEGYFEDADYGNAVLAAQEVLHRDNTDNVGAGILAVSGLRISTAAITVLRQQNNITAGTRGEAETLTRNLRELLGENVLVPRPDPAPAPRPRPRAAAAAAATTTAATPAAATPSTTSAKAPAAAPATTAAKSSGGNPFDKLK</sequence>
<dbReference type="InterPro" id="IPR011990">
    <property type="entry name" value="TPR-like_helical_dom_sf"/>
</dbReference>
<protein>
    <recommendedName>
        <fullName evidence="4">Tetratricopeptide repeat protein</fullName>
    </recommendedName>
</protein>
<organism evidence="2 3">
    <name type="scientific">Piscinibacter terrae</name>
    <dbReference type="NCBI Taxonomy" id="2496871"/>
    <lineage>
        <taxon>Bacteria</taxon>
        <taxon>Pseudomonadati</taxon>
        <taxon>Pseudomonadota</taxon>
        <taxon>Betaproteobacteria</taxon>
        <taxon>Burkholderiales</taxon>
        <taxon>Sphaerotilaceae</taxon>
        <taxon>Piscinibacter</taxon>
    </lineage>
</organism>
<feature type="region of interest" description="Disordered" evidence="1">
    <location>
        <begin position="144"/>
        <end position="209"/>
    </location>
</feature>
<dbReference type="EMBL" id="QUSW01000004">
    <property type="protein sequence ID" value="RQP23742.1"/>
    <property type="molecule type" value="Genomic_DNA"/>
</dbReference>
<reference evidence="2 3" key="2">
    <citation type="submission" date="2018-12" db="EMBL/GenBank/DDBJ databases">
        <title>Rhizobacter gummiphilus sp. nov., a rubber-degrading bacterium isolated from the soil of a botanical garden in Japan.</title>
        <authorList>
            <person name="Shunsuke S.S."/>
        </authorList>
    </citation>
    <scope>NUCLEOTIDE SEQUENCE [LARGE SCALE GENOMIC DNA]</scope>
    <source>
        <strain evidence="2 3">S-16</strain>
    </source>
</reference>
<evidence type="ECO:0000313" key="2">
    <source>
        <dbReference type="EMBL" id="RQP23742.1"/>
    </source>
</evidence>
<dbReference type="Gene3D" id="1.25.40.10">
    <property type="entry name" value="Tetratricopeptide repeat domain"/>
    <property type="match status" value="1"/>
</dbReference>
<evidence type="ECO:0000313" key="3">
    <source>
        <dbReference type="Proteomes" id="UP000267464"/>
    </source>
</evidence>
<dbReference type="SUPFAM" id="SSF48452">
    <property type="entry name" value="TPR-like"/>
    <property type="match status" value="1"/>
</dbReference>
<reference evidence="2 3" key="1">
    <citation type="submission" date="2018-08" db="EMBL/GenBank/DDBJ databases">
        <authorList>
            <person name="Khan S.A."/>
            <person name="Jeon C.O."/>
            <person name="Chun B.H."/>
            <person name="Jeong S.E."/>
        </authorList>
    </citation>
    <scope>NUCLEOTIDE SEQUENCE [LARGE SCALE GENOMIC DNA]</scope>
    <source>
        <strain evidence="2 3">S-16</strain>
    </source>
</reference>
<keyword evidence="3" id="KW-1185">Reference proteome</keyword>
<name>A0A3N7IYB4_9BURK</name>
<dbReference type="AlphaFoldDB" id="A0A3N7IYB4"/>
<evidence type="ECO:0008006" key="4">
    <source>
        <dbReference type="Google" id="ProtNLM"/>
    </source>
</evidence>
<evidence type="ECO:0000256" key="1">
    <source>
        <dbReference type="SAM" id="MobiDB-lite"/>
    </source>
</evidence>
<feature type="compositionally biased region" description="Low complexity" evidence="1">
    <location>
        <begin position="161"/>
        <end position="199"/>
    </location>
</feature>
<accession>A0A3N7IYB4</accession>